<gene>
    <name evidence="6" type="ORF">HYH02_011604</name>
</gene>
<evidence type="ECO:0000256" key="2">
    <source>
        <dbReference type="ARBA" id="ARBA00023015"/>
    </source>
</evidence>
<feature type="region of interest" description="Disordered" evidence="4">
    <location>
        <begin position="655"/>
        <end position="700"/>
    </location>
</feature>
<dbReference type="Pfam" id="PF04153">
    <property type="entry name" value="NOT2_3_5_C"/>
    <property type="match status" value="1"/>
</dbReference>
<keyword evidence="3" id="KW-0804">Transcription</keyword>
<evidence type="ECO:0000313" key="6">
    <source>
        <dbReference type="EMBL" id="KAG2436093.1"/>
    </source>
</evidence>
<feature type="region of interest" description="Disordered" evidence="4">
    <location>
        <begin position="206"/>
        <end position="227"/>
    </location>
</feature>
<dbReference type="InterPro" id="IPR007282">
    <property type="entry name" value="NOT2/3/5_C"/>
</dbReference>
<keyword evidence="7" id="KW-1185">Reference proteome</keyword>
<evidence type="ECO:0000256" key="4">
    <source>
        <dbReference type="SAM" id="MobiDB-lite"/>
    </source>
</evidence>
<dbReference type="GO" id="GO:0006355">
    <property type="term" value="P:regulation of DNA-templated transcription"/>
    <property type="evidence" value="ECO:0007669"/>
    <property type="project" value="InterPro"/>
</dbReference>
<dbReference type="EMBL" id="JAEHOD010000050">
    <property type="protein sequence ID" value="KAG2436093.1"/>
    <property type="molecule type" value="Genomic_DNA"/>
</dbReference>
<dbReference type="PANTHER" id="PTHR23326">
    <property type="entry name" value="CCR4 NOT-RELATED"/>
    <property type="match status" value="1"/>
</dbReference>
<evidence type="ECO:0000256" key="1">
    <source>
        <dbReference type="ARBA" id="ARBA00007682"/>
    </source>
</evidence>
<evidence type="ECO:0000256" key="3">
    <source>
        <dbReference type="ARBA" id="ARBA00023163"/>
    </source>
</evidence>
<dbReference type="Gene3D" id="2.30.30.1020">
    <property type="entry name" value="CCR4-NOT complex subunit 2/3/5, C-terminal domain"/>
    <property type="match status" value="1"/>
</dbReference>
<feature type="compositionally biased region" description="Low complexity" evidence="4">
    <location>
        <begin position="687"/>
        <end position="700"/>
    </location>
</feature>
<dbReference type="Proteomes" id="UP000613740">
    <property type="component" value="Unassembled WGS sequence"/>
</dbReference>
<dbReference type="AlphaFoldDB" id="A0A835W3N4"/>
<evidence type="ECO:0000259" key="5">
    <source>
        <dbReference type="Pfam" id="PF04153"/>
    </source>
</evidence>
<dbReference type="InterPro" id="IPR040168">
    <property type="entry name" value="Not2/3/5"/>
</dbReference>
<dbReference type="OrthoDB" id="25391at2759"/>
<feature type="region of interest" description="Disordered" evidence="4">
    <location>
        <begin position="273"/>
        <end position="300"/>
    </location>
</feature>
<reference evidence="6" key="1">
    <citation type="journal article" date="2020" name="bioRxiv">
        <title>Comparative genomics of Chlamydomonas.</title>
        <authorList>
            <person name="Craig R.J."/>
            <person name="Hasan A.R."/>
            <person name="Ness R.W."/>
            <person name="Keightley P.D."/>
        </authorList>
    </citation>
    <scope>NUCLEOTIDE SEQUENCE</scope>
    <source>
        <strain evidence="6">CCAP 11/173</strain>
    </source>
</reference>
<evidence type="ECO:0000313" key="7">
    <source>
        <dbReference type="Proteomes" id="UP000613740"/>
    </source>
</evidence>
<feature type="compositionally biased region" description="Gly residues" evidence="4">
    <location>
        <begin position="655"/>
        <end position="669"/>
    </location>
</feature>
<feature type="compositionally biased region" description="Low complexity" evidence="4">
    <location>
        <begin position="273"/>
        <end position="285"/>
    </location>
</feature>
<comment type="caution">
    <text evidence="6">The sequence shown here is derived from an EMBL/GenBank/DDBJ whole genome shotgun (WGS) entry which is preliminary data.</text>
</comment>
<accession>A0A835W3N4</accession>
<comment type="similarity">
    <text evidence="1">Belongs to the CNOT2/3/5 family.</text>
</comment>
<dbReference type="InterPro" id="IPR038635">
    <property type="entry name" value="CCR4-NOT_su2/3/5_C_sf"/>
</dbReference>
<sequence>MQGGLPGVRTGIAGLQAGAAGPQQTAQNRFAAASTLQSNLQQQLGQYAQAQGRPLTGAQLANGVLAGAAGAGVRAQGIGGLAPLAAMRQPGVDRAANLSLAANLNAAAAGAAGAGLAGLQGYAAAQNPLAAALQNPQRLTGLGLNAQLTAAAQAAGLGGLQGSNLQSRLQMANAGGLGLLQQNLAGAMPNTNTNTHELLAMLNRQQQQKQQQQVAQQQHQQMPGGANAFNALNNLGLSAAGFGAVGGGVGNLGGPGLGLVQQSAQQQVAAAAAAAQQQQQQQQQQHGDQDGPSFDNSDFPSLLANAAARQGRANAEAMGAAAAAAAAANDPFAKLGLRTAAAAVAGGAGHAGAGAGAAGGDFQIQNEDFPALPGTSTRDGMGGGAAGGLAQQQAVGRGAGASGFGAEHLQQLAAAAGQPGTAEYEAYLRLQQQRGLAPGLLGPGGPGGMGGKGMVPGGELQGGAGGAAAAAAAAAAAKADRFGLMGLLPLIKMTDPDLTMLALGTDLTGLGLNLNAQGDLHSTLVSPLADNPIKAEPDFDLPSCYKFVPQRLQPGYLSKFKEETLFYMFYSMPGDEAQLLAADELSVRGWWFHRRYKLWMLHAPGAATQKSQRGERGSFLIFDINQWEIVQKADLEILYEDIEVAPRLPRTAKLAGGGQAGAGGAGGAQGPAVAGVAQGQQPGGAGAPQPQGQAGVPGRH</sequence>
<protein>
    <recommendedName>
        <fullName evidence="5">NOT2/NOT3/NOT5 C-terminal domain-containing protein</fullName>
    </recommendedName>
</protein>
<dbReference type="GO" id="GO:0030015">
    <property type="term" value="C:CCR4-NOT core complex"/>
    <property type="evidence" value="ECO:0007669"/>
    <property type="project" value="InterPro"/>
</dbReference>
<name>A0A835W3N4_9CHLO</name>
<feature type="compositionally biased region" description="Low complexity" evidence="4">
    <location>
        <begin position="670"/>
        <end position="680"/>
    </location>
</feature>
<feature type="domain" description="NOT2/NOT3/NOT5 C-terminal" evidence="5">
    <location>
        <begin position="522"/>
        <end position="641"/>
    </location>
</feature>
<proteinExistence type="inferred from homology"/>
<keyword evidence="2" id="KW-0805">Transcription regulation</keyword>
<organism evidence="6 7">
    <name type="scientific">Chlamydomonas schloesseri</name>
    <dbReference type="NCBI Taxonomy" id="2026947"/>
    <lineage>
        <taxon>Eukaryota</taxon>
        <taxon>Viridiplantae</taxon>
        <taxon>Chlorophyta</taxon>
        <taxon>core chlorophytes</taxon>
        <taxon>Chlorophyceae</taxon>
        <taxon>CS clade</taxon>
        <taxon>Chlamydomonadales</taxon>
        <taxon>Chlamydomonadaceae</taxon>
        <taxon>Chlamydomonas</taxon>
    </lineage>
</organism>